<evidence type="ECO:0000256" key="4">
    <source>
        <dbReference type="ARBA" id="ARBA00016244"/>
    </source>
</evidence>
<dbReference type="GO" id="GO:0005576">
    <property type="term" value="C:extracellular region"/>
    <property type="evidence" value="ECO:0007669"/>
    <property type="project" value="UniProtKB-SubCell"/>
</dbReference>
<dbReference type="Pfam" id="PF06429">
    <property type="entry name" value="Flg_bbr_C"/>
    <property type="match status" value="1"/>
</dbReference>
<dbReference type="SUPFAM" id="SSF64518">
    <property type="entry name" value="Phase 1 flagellin"/>
    <property type="match status" value="1"/>
</dbReference>
<feature type="domain" description="Flagellar basal body rod protein N-terminal" evidence="8">
    <location>
        <begin position="8"/>
        <end position="38"/>
    </location>
</feature>
<dbReference type="NCBIfam" id="TIGR02492">
    <property type="entry name" value="flgK_ends"/>
    <property type="match status" value="1"/>
</dbReference>
<dbReference type="GO" id="GO:0005198">
    <property type="term" value="F:structural molecule activity"/>
    <property type="evidence" value="ECO:0007669"/>
    <property type="project" value="UniProtKB-UniRule"/>
</dbReference>
<gene>
    <name evidence="7 11" type="primary">flgK</name>
    <name evidence="11" type="ORF">KDA27_26120</name>
</gene>
<accession>A0A956NIB8</accession>
<dbReference type="GO" id="GO:0009424">
    <property type="term" value="C:bacterial-type flagellum hook"/>
    <property type="evidence" value="ECO:0007669"/>
    <property type="project" value="UniProtKB-UniRule"/>
</dbReference>
<feature type="domain" description="Flagellar hook-associated protein FlgK helical" evidence="10">
    <location>
        <begin position="95"/>
        <end position="312"/>
    </location>
</feature>
<keyword evidence="11" id="KW-0282">Flagellum</keyword>
<keyword evidence="11" id="KW-0969">Cilium</keyword>
<evidence type="ECO:0000256" key="2">
    <source>
        <dbReference type="ARBA" id="ARBA00004613"/>
    </source>
</evidence>
<dbReference type="GO" id="GO:0044780">
    <property type="term" value="P:bacterial-type flagellum assembly"/>
    <property type="evidence" value="ECO:0007669"/>
    <property type="project" value="InterPro"/>
</dbReference>
<dbReference type="InterPro" id="IPR053927">
    <property type="entry name" value="FlgK_helical"/>
</dbReference>
<organism evidence="11 12">
    <name type="scientific">Eiseniibacteriota bacterium</name>
    <dbReference type="NCBI Taxonomy" id="2212470"/>
    <lineage>
        <taxon>Bacteria</taxon>
        <taxon>Candidatus Eiseniibacteriota</taxon>
    </lineage>
</organism>
<feature type="domain" description="Flagellar basal-body/hook protein C-terminal" evidence="9">
    <location>
        <begin position="414"/>
        <end position="450"/>
    </location>
</feature>
<dbReference type="InterPro" id="IPR010930">
    <property type="entry name" value="Flg_bb/hook_C_dom"/>
</dbReference>
<dbReference type="Proteomes" id="UP000739538">
    <property type="component" value="Unassembled WGS sequence"/>
</dbReference>
<dbReference type="PRINTS" id="PR01005">
    <property type="entry name" value="FLGHOOKAP1"/>
</dbReference>
<evidence type="ECO:0000259" key="10">
    <source>
        <dbReference type="Pfam" id="PF22638"/>
    </source>
</evidence>
<evidence type="ECO:0000259" key="9">
    <source>
        <dbReference type="Pfam" id="PF06429"/>
    </source>
</evidence>
<name>A0A956NIB8_UNCEI</name>
<comment type="subcellular location">
    <subcellularLocation>
        <location evidence="1 7">Bacterial flagellum</location>
    </subcellularLocation>
    <subcellularLocation>
        <location evidence="2 7">Secreted</location>
    </subcellularLocation>
</comment>
<evidence type="ECO:0000313" key="11">
    <source>
        <dbReference type="EMBL" id="MCA9759296.1"/>
    </source>
</evidence>
<evidence type="ECO:0000256" key="1">
    <source>
        <dbReference type="ARBA" id="ARBA00004365"/>
    </source>
</evidence>
<evidence type="ECO:0000256" key="7">
    <source>
        <dbReference type="RuleBase" id="RU362065"/>
    </source>
</evidence>
<dbReference type="InterPro" id="IPR001444">
    <property type="entry name" value="Flag_bb_rod_N"/>
</dbReference>
<keyword evidence="11" id="KW-0966">Cell projection</keyword>
<dbReference type="AlphaFoldDB" id="A0A956NIB8"/>
<dbReference type="InterPro" id="IPR002371">
    <property type="entry name" value="FlgK"/>
</dbReference>
<dbReference type="PANTHER" id="PTHR30033">
    <property type="entry name" value="FLAGELLAR HOOK-ASSOCIATED PROTEIN 1"/>
    <property type="match status" value="1"/>
</dbReference>
<dbReference type="Pfam" id="PF22638">
    <property type="entry name" value="FlgK_D1"/>
    <property type="match status" value="1"/>
</dbReference>
<dbReference type="EMBL" id="JAGQHS010000305">
    <property type="protein sequence ID" value="MCA9759296.1"/>
    <property type="molecule type" value="Genomic_DNA"/>
</dbReference>
<comment type="similarity">
    <text evidence="3 7">Belongs to the flagella basal body rod proteins family.</text>
</comment>
<protein>
    <recommendedName>
        <fullName evidence="4 7">Flagellar hook-associated protein 1</fullName>
        <shortName evidence="7">HAP1</shortName>
    </recommendedName>
</protein>
<dbReference type="PANTHER" id="PTHR30033:SF1">
    <property type="entry name" value="FLAGELLAR HOOK-ASSOCIATED PROTEIN 1"/>
    <property type="match status" value="1"/>
</dbReference>
<dbReference type="Pfam" id="PF00460">
    <property type="entry name" value="Flg_bb_rod"/>
    <property type="match status" value="1"/>
</dbReference>
<reference evidence="11" key="1">
    <citation type="submission" date="2020-04" db="EMBL/GenBank/DDBJ databases">
        <authorList>
            <person name="Zhang T."/>
        </authorList>
    </citation>
    <scope>NUCLEOTIDE SEQUENCE</scope>
    <source>
        <strain evidence="11">HKST-UBA02</strain>
    </source>
</reference>
<comment type="caution">
    <text evidence="11">The sequence shown here is derived from an EMBL/GenBank/DDBJ whole genome shotgun (WGS) entry which is preliminary data.</text>
</comment>
<proteinExistence type="inferred from homology"/>
<reference evidence="11" key="2">
    <citation type="journal article" date="2021" name="Microbiome">
        <title>Successional dynamics and alternative stable states in a saline activated sludge microbial community over 9 years.</title>
        <authorList>
            <person name="Wang Y."/>
            <person name="Ye J."/>
            <person name="Ju F."/>
            <person name="Liu L."/>
            <person name="Boyd J.A."/>
            <person name="Deng Y."/>
            <person name="Parks D.H."/>
            <person name="Jiang X."/>
            <person name="Yin X."/>
            <person name="Woodcroft B.J."/>
            <person name="Tyson G.W."/>
            <person name="Hugenholtz P."/>
            <person name="Polz M.F."/>
            <person name="Zhang T."/>
        </authorList>
    </citation>
    <scope>NUCLEOTIDE SEQUENCE</scope>
    <source>
        <strain evidence="11">HKST-UBA02</strain>
    </source>
</reference>
<evidence type="ECO:0000313" key="12">
    <source>
        <dbReference type="Proteomes" id="UP000739538"/>
    </source>
</evidence>
<evidence type="ECO:0000256" key="5">
    <source>
        <dbReference type="ARBA" id="ARBA00022525"/>
    </source>
</evidence>
<keyword evidence="5 7" id="KW-0964">Secreted</keyword>
<sequence>MPGLIQGLEIARRALLAHQSAMNITGHNIANVATEGYTRRRPVLTPTVPETTPWGIVGTGVQLEDVARTRNTFLDDQVRKESALAGSWDARSQVLQQVEAVLGEPSDDAIAGLLDQFYNAWLELSNQPEDFGARAVVLQSAEALVSGLRDQDARLDDVIESTDLEVEQRVKDINTTLKEVGNLNLQIQQSEVTGSVDADLRDRRDQLLDQLAREAGATHLIRADGSVVVRLGGRTAVEGTDVHGLRAERYTVGGKLEVRVLFESDNSYPRDLSGELGGIISVREEVLPRFRSQLEGLVAGLVDRVNVIHRAGPSGVNFFVGDTLDTLEVEPEIAADITRINSGSSGDPGDNDIALALAALRDERFLERGTATAGDVFRQIVTEVGSLTRQAGSVSGAQAAAFNAVVVQRESVIGVSLDEELTNLVETQKAYEAAARVFSSAAEMIDVLLAM</sequence>
<evidence type="ECO:0000256" key="3">
    <source>
        <dbReference type="ARBA" id="ARBA00009677"/>
    </source>
</evidence>
<evidence type="ECO:0000259" key="8">
    <source>
        <dbReference type="Pfam" id="PF00460"/>
    </source>
</evidence>
<evidence type="ECO:0000256" key="6">
    <source>
        <dbReference type="ARBA" id="ARBA00023143"/>
    </source>
</evidence>
<keyword evidence="6 7" id="KW-0975">Bacterial flagellum</keyword>